<comment type="subcellular location">
    <subcellularLocation>
        <location evidence="1">Membrane</location>
        <topology evidence="1">Single-pass membrane protein</topology>
    </subcellularLocation>
</comment>
<evidence type="ECO:0000256" key="4">
    <source>
        <dbReference type="ARBA" id="ARBA00022989"/>
    </source>
</evidence>
<comment type="function">
    <text evidence="6">HflC and HflK could encode or regulate a protease.</text>
</comment>
<proteinExistence type="inferred from homology"/>
<dbReference type="AlphaFoldDB" id="A0A0M2UXI1"/>
<reference evidence="8 9" key="1">
    <citation type="journal article" date="2013" name="BMC Microbiol.">
        <title>Identification of the type II cytochrome c maturation pathway in anammox bacteria by comparative genomics.</title>
        <authorList>
            <person name="Ferousi C."/>
            <person name="Speth D.R."/>
            <person name="Reimann J."/>
            <person name="Op den Camp H.J."/>
            <person name="Allen J.W."/>
            <person name="Keltjens J.T."/>
            <person name="Jetten M.S."/>
        </authorList>
    </citation>
    <scope>NUCLEOTIDE SEQUENCE [LARGE SCALE GENOMIC DNA]</scope>
    <source>
        <strain evidence="8">RU1</strain>
    </source>
</reference>
<dbReference type="NCBIfam" id="TIGR01933">
    <property type="entry name" value="hflK"/>
    <property type="match status" value="1"/>
</dbReference>
<dbReference type="Proteomes" id="UP000034954">
    <property type="component" value="Unassembled WGS sequence"/>
</dbReference>
<dbReference type="InterPro" id="IPR010201">
    <property type="entry name" value="HflK"/>
</dbReference>
<evidence type="ECO:0000256" key="2">
    <source>
        <dbReference type="ARBA" id="ARBA00006971"/>
    </source>
</evidence>
<dbReference type="CDD" id="cd03404">
    <property type="entry name" value="SPFH_HflK"/>
    <property type="match status" value="1"/>
</dbReference>
<sequence length="378" mass="43536">MLRGISDRSHKRNNPLNLPLLRWAKEGCKKTEGKRYSSRKGENDMPSYDPYRKPQEIRLEDIPWGSIKKFIPPSLIIVFIIITGYTSFYTVKANEEAVVLRFGRYIKTVGPGLHSKIPYHIDRVLKGEVKRIYNEEFGFRTESRGASFAVNYDYPDAAEEKLMLTGDLNCAEVHWVIRYKIKLIEEYYFNVRNVRETIRGVSQAVMRTLVGDRSVDEVLTIGRTEIEQKAREDIQSVLDSYKCGIDIQTVLLKGVDPPAPVKDAFNAVNQAIQIRDRIVNDAEGQKNKILPAAEGKKEQVIKEAEGYRIRRVNEATGDVRAFLAVFEEYKKAEDVTRRRLFLETMAKILPKCEKLYVFDKEIEGFLPILGLHEEDVKK</sequence>
<keyword evidence="3" id="KW-0812">Transmembrane</keyword>
<protein>
    <recommendedName>
        <fullName evidence="6">Protein HflK</fullName>
    </recommendedName>
</protein>
<evidence type="ECO:0000256" key="3">
    <source>
        <dbReference type="ARBA" id="ARBA00022692"/>
    </source>
</evidence>
<dbReference type="InterPro" id="IPR036013">
    <property type="entry name" value="Band_7/SPFH_dom_sf"/>
</dbReference>
<dbReference type="EMBL" id="LAQJ01000118">
    <property type="protein sequence ID" value="KKO20280.1"/>
    <property type="molecule type" value="Genomic_DNA"/>
</dbReference>
<keyword evidence="9" id="KW-1185">Reference proteome</keyword>
<dbReference type="InterPro" id="IPR001107">
    <property type="entry name" value="Band_7"/>
</dbReference>
<gene>
    <name evidence="8" type="ORF">BROFUL_00989</name>
</gene>
<evidence type="ECO:0000256" key="1">
    <source>
        <dbReference type="ARBA" id="ARBA00004167"/>
    </source>
</evidence>
<feature type="domain" description="Band 7" evidence="7">
    <location>
        <begin position="86"/>
        <end position="269"/>
    </location>
</feature>
<dbReference type="SUPFAM" id="SSF117892">
    <property type="entry name" value="Band 7/SPFH domain"/>
    <property type="match status" value="1"/>
</dbReference>
<evidence type="ECO:0000256" key="6">
    <source>
        <dbReference type="RuleBase" id="RU364113"/>
    </source>
</evidence>
<name>A0A0M2UXI1_9BACT</name>
<evidence type="ECO:0000313" key="8">
    <source>
        <dbReference type="EMBL" id="KKO20280.1"/>
    </source>
</evidence>
<organism evidence="8 9">
    <name type="scientific">Candidatus Brocadia fulgida</name>
    <dbReference type="NCBI Taxonomy" id="380242"/>
    <lineage>
        <taxon>Bacteria</taxon>
        <taxon>Pseudomonadati</taxon>
        <taxon>Planctomycetota</taxon>
        <taxon>Candidatus Brocadiia</taxon>
        <taxon>Candidatus Brocadiales</taxon>
        <taxon>Candidatus Brocadiaceae</taxon>
        <taxon>Candidatus Brocadia</taxon>
    </lineage>
</organism>
<evidence type="ECO:0000259" key="7">
    <source>
        <dbReference type="SMART" id="SM00244"/>
    </source>
</evidence>
<dbReference type="GO" id="GO:0016020">
    <property type="term" value="C:membrane"/>
    <property type="evidence" value="ECO:0007669"/>
    <property type="project" value="UniProtKB-SubCell"/>
</dbReference>
<keyword evidence="5" id="KW-0472">Membrane</keyword>
<comment type="caution">
    <text evidence="8">The sequence shown here is derived from an EMBL/GenBank/DDBJ whole genome shotgun (WGS) entry which is preliminary data.</text>
</comment>
<dbReference type="Pfam" id="PF01145">
    <property type="entry name" value="Band_7"/>
    <property type="match status" value="1"/>
</dbReference>
<accession>A0A0M2UXI1</accession>
<evidence type="ECO:0000256" key="5">
    <source>
        <dbReference type="ARBA" id="ARBA00023136"/>
    </source>
</evidence>
<dbReference type="InterPro" id="IPR050710">
    <property type="entry name" value="Band7/mec-2_domain"/>
</dbReference>
<comment type="subunit">
    <text evidence="6">HflC and HflK may interact to form a multimeric complex.</text>
</comment>
<dbReference type="PANTHER" id="PTHR43327">
    <property type="entry name" value="STOMATIN-LIKE PROTEIN 2, MITOCHONDRIAL"/>
    <property type="match status" value="1"/>
</dbReference>
<comment type="similarity">
    <text evidence="2 6">Belongs to the band 7/mec-2 family. HflK subfamily.</text>
</comment>
<dbReference type="Gene3D" id="3.30.479.30">
    <property type="entry name" value="Band 7 domain"/>
    <property type="match status" value="1"/>
</dbReference>
<keyword evidence="4" id="KW-1133">Transmembrane helix</keyword>
<evidence type="ECO:0000313" key="9">
    <source>
        <dbReference type="Proteomes" id="UP000034954"/>
    </source>
</evidence>
<dbReference type="PANTHER" id="PTHR43327:SF2">
    <property type="entry name" value="MODULATOR OF FTSH PROTEASE HFLK"/>
    <property type="match status" value="1"/>
</dbReference>
<dbReference type="SMART" id="SM00244">
    <property type="entry name" value="PHB"/>
    <property type="match status" value="1"/>
</dbReference>